<feature type="transmembrane region" description="Helical" evidence="6">
    <location>
        <begin position="562"/>
        <end position="578"/>
    </location>
</feature>
<dbReference type="EMBL" id="JAULSW010000009">
    <property type="protein sequence ID" value="KAK3370584.1"/>
    <property type="molecule type" value="Genomic_DNA"/>
</dbReference>
<dbReference type="SUPFAM" id="SSF103473">
    <property type="entry name" value="MFS general substrate transporter"/>
    <property type="match status" value="1"/>
</dbReference>
<feature type="compositionally biased region" description="Polar residues" evidence="5">
    <location>
        <begin position="59"/>
        <end position="72"/>
    </location>
</feature>
<feature type="transmembrane region" description="Helical" evidence="6">
    <location>
        <begin position="516"/>
        <end position="542"/>
    </location>
</feature>
<dbReference type="GO" id="GO:0022857">
    <property type="term" value="F:transmembrane transporter activity"/>
    <property type="evidence" value="ECO:0007669"/>
    <property type="project" value="InterPro"/>
</dbReference>
<feature type="transmembrane region" description="Helical" evidence="6">
    <location>
        <begin position="223"/>
        <end position="244"/>
    </location>
</feature>
<dbReference type="PANTHER" id="PTHR23502:SF4">
    <property type="entry name" value="MAJOR FACILITATOR SUPERFAMILY (MFS) PROFILE DOMAIN-CONTAINING PROTEIN-RELATED"/>
    <property type="match status" value="1"/>
</dbReference>
<dbReference type="PROSITE" id="PS50850">
    <property type="entry name" value="MFS"/>
    <property type="match status" value="1"/>
</dbReference>
<dbReference type="PANTHER" id="PTHR23502">
    <property type="entry name" value="MAJOR FACILITATOR SUPERFAMILY"/>
    <property type="match status" value="1"/>
</dbReference>
<dbReference type="InterPro" id="IPR011701">
    <property type="entry name" value="MFS"/>
</dbReference>
<proteinExistence type="predicted"/>
<accession>A0AAE0K5Q7</accession>
<evidence type="ECO:0000313" key="8">
    <source>
        <dbReference type="EMBL" id="KAK3370584.1"/>
    </source>
</evidence>
<keyword evidence="2 6" id="KW-0812">Transmembrane</keyword>
<feature type="region of interest" description="Disordered" evidence="5">
    <location>
        <begin position="1"/>
        <end position="29"/>
    </location>
</feature>
<evidence type="ECO:0000313" key="9">
    <source>
        <dbReference type="Proteomes" id="UP001285441"/>
    </source>
</evidence>
<keyword evidence="4 6" id="KW-0472">Membrane</keyword>
<dbReference type="GO" id="GO:0005886">
    <property type="term" value="C:plasma membrane"/>
    <property type="evidence" value="ECO:0007669"/>
    <property type="project" value="TreeGrafter"/>
</dbReference>
<evidence type="ECO:0000256" key="2">
    <source>
        <dbReference type="ARBA" id="ARBA00022692"/>
    </source>
</evidence>
<feature type="transmembrane region" description="Helical" evidence="6">
    <location>
        <begin position="250"/>
        <end position="269"/>
    </location>
</feature>
<feature type="transmembrane region" description="Helical" evidence="6">
    <location>
        <begin position="489"/>
        <end position="510"/>
    </location>
</feature>
<evidence type="ECO:0000259" key="7">
    <source>
        <dbReference type="PROSITE" id="PS50850"/>
    </source>
</evidence>
<dbReference type="InterPro" id="IPR020846">
    <property type="entry name" value="MFS_dom"/>
</dbReference>
<evidence type="ECO:0000256" key="3">
    <source>
        <dbReference type="ARBA" id="ARBA00022989"/>
    </source>
</evidence>
<comment type="caution">
    <text evidence="8">The sequence shown here is derived from an EMBL/GenBank/DDBJ whole genome shotgun (WGS) entry which is preliminary data.</text>
</comment>
<dbReference type="Proteomes" id="UP001285441">
    <property type="component" value="Unassembled WGS sequence"/>
</dbReference>
<dbReference type="InterPro" id="IPR036259">
    <property type="entry name" value="MFS_trans_sf"/>
</dbReference>
<feature type="transmembrane region" description="Helical" evidence="6">
    <location>
        <begin position="127"/>
        <end position="152"/>
    </location>
</feature>
<feature type="compositionally biased region" description="Basic and acidic residues" evidence="5">
    <location>
        <begin position="1"/>
        <end position="15"/>
    </location>
</feature>
<dbReference type="Gene3D" id="1.20.1250.20">
    <property type="entry name" value="MFS general substrate transporter like domains"/>
    <property type="match status" value="1"/>
</dbReference>
<feature type="transmembrane region" description="Helical" evidence="6">
    <location>
        <begin position="164"/>
        <end position="181"/>
    </location>
</feature>
<reference evidence="8" key="1">
    <citation type="journal article" date="2023" name="Mol. Phylogenet. Evol.">
        <title>Genome-scale phylogeny and comparative genomics of the fungal order Sordariales.</title>
        <authorList>
            <person name="Hensen N."/>
            <person name="Bonometti L."/>
            <person name="Westerberg I."/>
            <person name="Brannstrom I.O."/>
            <person name="Guillou S."/>
            <person name="Cros-Aarteil S."/>
            <person name="Calhoun S."/>
            <person name="Haridas S."/>
            <person name="Kuo A."/>
            <person name="Mondo S."/>
            <person name="Pangilinan J."/>
            <person name="Riley R."/>
            <person name="LaButti K."/>
            <person name="Andreopoulos B."/>
            <person name="Lipzen A."/>
            <person name="Chen C."/>
            <person name="Yan M."/>
            <person name="Daum C."/>
            <person name="Ng V."/>
            <person name="Clum A."/>
            <person name="Steindorff A."/>
            <person name="Ohm R.A."/>
            <person name="Martin F."/>
            <person name="Silar P."/>
            <person name="Natvig D.O."/>
            <person name="Lalanne C."/>
            <person name="Gautier V."/>
            <person name="Ament-Velasquez S.L."/>
            <person name="Kruys A."/>
            <person name="Hutchinson M.I."/>
            <person name="Powell A.J."/>
            <person name="Barry K."/>
            <person name="Miller A.N."/>
            <person name="Grigoriev I.V."/>
            <person name="Debuchy R."/>
            <person name="Gladieux P."/>
            <person name="Hiltunen Thoren M."/>
            <person name="Johannesson H."/>
        </authorList>
    </citation>
    <scope>NUCLEOTIDE SEQUENCE</scope>
    <source>
        <strain evidence="8">CBS 232.78</strain>
    </source>
</reference>
<keyword evidence="9" id="KW-1185">Reference proteome</keyword>
<feature type="region of interest" description="Disordered" evidence="5">
    <location>
        <begin position="284"/>
        <end position="338"/>
    </location>
</feature>
<evidence type="ECO:0000256" key="6">
    <source>
        <dbReference type="SAM" id="Phobius"/>
    </source>
</evidence>
<keyword evidence="3 6" id="KW-1133">Transmembrane helix</keyword>
<feature type="transmembrane region" description="Helical" evidence="6">
    <location>
        <begin position="584"/>
        <end position="606"/>
    </location>
</feature>
<dbReference type="AlphaFoldDB" id="A0AAE0K5Q7"/>
<reference evidence="8" key="2">
    <citation type="submission" date="2023-06" db="EMBL/GenBank/DDBJ databases">
        <authorList>
            <consortium name="Lawrence Berkeley National Laboratory"/>
            <person name="Haridas S."/>
            <person name="Hensen N."/>
            <person name="Bonometti L."/>
            <person name="Westerberg I."/>
            <person name="Brannstrom I.O."/>
            <person name="Guillou S."/>
            <person name="Cros-Aarteil S."/>
            <person name="Calhoun S."/>
            <person name="Kuo A."/>
            <person name="Mondo S."/>
            <person name="Pangilinan J."/>
            <person name="Riley R."/>
            <person name="LaButti K."/>
            <person name="Andreopoulos B."/>
            <person name="Lipzen A."/>
            <person name="Chen C."/>
            <person name="Yanf M."/>
            <person name="Daum C."/>
            <person name="Ng V."/>
            <person name="Clum A."/>
            <person name="Steindorff A."/>
            <person name="Ohm R."/>
            <person name="Martin F."/>
            <person name="Silar P."/>
            <person name="Natvig D."/>
            <person name="Lalanne C."/>
            <person name="Gautier V."/>
            <person name="Ament-velasquez S.L."/>
            <person name="Kruys A."/>
            <person name="Hutchinson M.I."/>
            <person name="Powell A.J."/>
            <person name="Barry K."/>
            <person name="Miller A.N."/>
            <person name="Grigoriev I.V."/>
            <person name="Debuchy R."/>
            <person name="Gladieux P."/>
            <person name="Thoren M.H."/>
            <person name="Johannesson H."/>
        </authorList>
    </citation>
    <scope>NUCLEOTIDE SEQUENCE</scope>
    <source>
        <strain evidence="8">CBS 232.78</strain>
    </source>
</reference>
<dbReference type="Pfam" id="PF07690">
    <property type="entry name" value="MFS_1"/>
    <property type="match status" value="1"/>
</dbReference>
<evidence type="ECO:0000256" key="1">
    <source>
        <dbReference type="ARBA" id="ARBA00004141"/>
    </source>
</evidence>
<evidence type="ECO:0000256" key="5">
    <source>
        <dbReference type="SAM" id="MobiDB-lite"/>
    </source>
</evidence>
<feature type="transmembrane region" description="Helical" evidence="6">
    <location>
        <begin position="400"/>
        <end position="424"/>
    </location>
</feature>
<dbReference type="FunFam" id="1.20.1250.20:FF:000396">
    <property type="entry name" value="MFS general substrate transporter"/>
    <property type="match status" value="1"/>
</dbReference>
<feature type="transmembrane region" description="Helical" evidence="6">
    <location>
        <begin position="97"/>
        <end position="121"/>
    </location>
</feature>
<feature type="compositionally biased region" description="Polar residues" evidence="5">
    <location>
        <begin position="293"/>
        <end position="305"/>
    </location>
</feature>
<sequence>MVQAEHSAEPGKAEEGCSMGSRARTSSRWSFGVQNPKVITTQVPGKSTAPRTKSPAAINATNKSAPKTTRNGSIILDPQPSSSPNDPLNWPPWQRDLALASLSIYCMVGGGMTPLLAAGFTDIAASYAISVPQVALATGMFMLGLGVGCVLVSPTAILYGKRPVYLASTLVFAAASVWCALSPDFASLLAARILQGVAVSPVEALPSATIAEIFFLHERAFRIGVYALMLLGGKNLGPLASAAAIDRLGWRWVVVMVGGLCGVLLFLFVPETFWDRAETDEEKTAEVVGSDAVSRSSNSPTATPQDDSKTSTEMRAISQEESAAESRTGIQPDINNSGPVPVAAKGTNSSLCITNDIERQRATKDVNSITVPFSFVSHLTPWHGRLRASSKWHLVALRPLILLTYPSILYSAAVYACCMGWLVILSETMALVYRTPSTYNFSALSAGLVYLSPFIGGVLGTAVAGRASDIMVQAMARRNGGVFEPEFRLVMVAPVALTTAIGLMGFGWSAQAHDAWIVPTIFFGVVSFGCALGSTTAITFCVDSYPQFAGEALVTLNFSKNIFHGLVFSLFVTGWVEADSFKSVFIWIGIIQLILLVFTVPMYMYGKRARHWTAEKGLCQSILYSC</sequence>
<name>A0AAE0K5Q7_9PEZI</name>
<feature type="transmembrane region" description="Helical" evidence="6">
    <location>
        <begin position="193"/>
        <end position="216"/>
    </location>
</feature>
<gene>
    <name evidence="8" type="ORF">B0H63DRAFT_552675</name>
</gene>
<feature type="region of interest" description="Disordered" evidence="5">
    <location>
        <begin position="42"/>
        <end position="86"/>
    </location>
</feature>
<feature type="domain" description="Major facilitator superfamily (MFS) profile" evidence="7">
    <location>
        <begin position="98"/>
        <end position="607"/>
    </location>
</feature>
<comment type="subcellular location">
    <subcellularLocation>
        <location evidence="1">Membrane</location>
        <topology evidence="1">Multi-pass membrane protein</topology>
    </subcellularLocation>
</comment>
<feature type="transmembrane region" description="Helical" evidence="6">
    <location>
        <begin position="444"/>
        <end position="468"/>
    </location>
</feature>
<feature type="compositionally biased region" description="Polar residues" evidence="5">
    <location>
        <begin position="42"/>
        <end position="51"/>
    </location>
</feature>
<protein>
    <submittedName>
        <fullName evidence="8">Major facilitator superfamily domain-containing protein</fullName>
    </submittedName>
</protein>
<evidence type="ECO:0000256" key="4">
    <source>
        <dbReference type="ARBA" id="ARBA00023136"/>
    </source>
</evidence>
<organism evidence="8 9">
    <name type="scientific">Podospora didyma</name>
    <dbReference type="NCBI Taxonomy" id="330526"/>
    <lineage>
        <taxon>Eukaryota</taxon>
        <taxon>Fungi</taxon>
        <taxon>Dikarya</taxon>
        <taxon>Ascomycota</taxon>
        <taxon>Pezizomycotina</taxon>
        <taxon>Sordariomycetes</taxon>
        <taxon>Sordariomycetidae</taxon>
        <taxon>Sordariales</taxon>
        <taxon>Podosporaceae</taxon>
        <taxon>Podospora</taxon>
    </lineage>
</organism>